<dbReference type="GO" id="GO:0008511">
    <property type="term" value="F:sodium:potassium:chloride symporter activity"/>
    <property type="evidence" value="ECO:0007669"/>
    <property type="project" value="TreeGrafter"/>
</dbReference>
<dbReference type="GO" id="GO:0006884">
    <property type="term" value="P:cell volume homeostasis"/>
    <property type="evidence" value="ECO:0007669"/>
    <property type="project" value="TreeGrafter"/>
</dbReference>
<evidence type="ECO:0000256" key="4">
    <source>
        <dbReference type="ARBA" id="ARBA00023136"/>
    </source>
</evidence>
<accession>J9E9N3</accession>
<dbReference type="GO" id="GO:1990573">
    <property type="term" value="P:potassium ion import across plasma membrane"/>
    <property type="evidence" value="ECO:0007669"/>
    <property type="project" value="TreeGrafter"/>
</dbReference>
<dbReference type="Proteomes" id="UP000004810">
    <property type="component" value="Unassembled WGS sequence"/>
</dbReference>
<evidence type="ECO:0000313" key="6">
    <source>
        <dbReference type="EMBL" id="EJW72069.1"/>
    </source>
</evidence>
<protein>
    <recommendedName>
        <fullName evidence="5">SLC12A transporter C-terminal domain-containing protein</fullName>
    </recommendedName>
</protein>
<organism evidence="6 7">
    <name type="scientific">Wuchereria bancrofti</name>
    <dbReference type="NCBI Taxonomy" id="6293"/>
    <lineage>
        <taxon>Eukaryota</taxon>
        <taxon>Metazoa</taxon>
        <taxon>Ecdysozoa</taxon>
        <taxon>Nematoda</taxon>
        <taxon>Chromadorea</taxon>
        <taxon>Rhabditida</taxon>
        <taxon>Spirurina</taxon>
        <taxon>Spiruromorpha</taxon>
        <taxon>Filarioidea</taxon>
        <taxon>Onchocercidae</taxon>
        <taxon>Wuchereria</taxon>
    </lineage>
</organism>
<proteinExistence type="predicted"/>
<keyword evidence="4" id="KW-0472">Membrane</keyword>
<keyword evidence="2" id="KW-0812">Transmembrane</keyword>
<dbReference type="Pfam" id="PF03522">
    <property type="entry name" value="SLC12"/>
    <property type="match status" value="1"/>
</dbReference>
<dbReference type="EMBL" id="ADBV01017000">
    <property type="protein sequence ID" value="EJW72069.1"/>
    <property type="molecule type" value="Genomic_DNA"/>
</dbReference>
<sequence>MEKQEKLKFEVNISHQRIRKGRIDVWWLYDDGGLTLLIPHLLRLPKSYLE</sequence>
<feature type="domain" description="SLC12A transporter C-terminal" evidence="5">
    <location>
        <begin position="6"/>
        <end position="48"/>
    </location>
</feature>
<name>J9E9N3_WUCBA</name>
<dbReference type="GO" id="GO:0016020">
    <property type="term" value="C:membrane"/>
    <property type="evidence" value="ECO:0007669"/>
    <property type="project" value="UniProtKB-SubCell"/>
</dbReference>
<comment type="subcellular location">
    <subcellularLocation>
        <location evidence="1">Membrane</location>
        <topology evidence="1">Multi-pass membrane protein</topology>
    </subcellularLocation>
</comment>
<reference evidence="7" key="1">
    <citation type="submission" date="2012-08" db="EMBL/GenBank/DDBJ databases">
        <title>The Genome Sequence of Wuchereria bancrofti.</title>
        <authorList>
            <person name="Nutman T.B."/>
            <person name="Fink D.L."/>
            <person name="Russ C."/>
            <person name="Young S."/>
            <person name="Zeng Q."/>
            <person name="Koehrsen M."/>
            <person name="Alvarado L."/>
            <person name="Berlin A."/>
            <person name="Chapman S.B."/>
            <person name="Chen Z."/>
            <person name="Freedman E."/>
            <person name="Gellesch M."/>
            <person name="Goldberg J."/>
            <person name="Griggs A."/>
            <person name="Gujja S."/>
            <person name="Heilman E.R."/>
            <person name="Heiman D."/>
            <person name="Hepburn T."/>
            <person name="Howarth C."/>
            <person name="Jen D."/>
            <person name="Larson L."/>
            <person name="Lewis B."/>
            <person name="Mehta T."/>
            <person name="Park D."/>
            <person name="Pearson M."/>
            <person name="Roberts A."/>
            <person name="Saif S."/>
            <person name="Shea T."/>
            <person name="Shenoy N."/>
            <person name="Sisk P."/>
            <person name="Stolte C."/>
            <person name="Sykes S."/>
            <person name="Walk T."/>
            <person name="White J."/>
            <person name="Yandava C."/>
            <person name="Haas B."/>
            <person name="Henn M.R."/>
            <person name="Nusbaum C."/>
            <person name="Birren B."/>
        </authorList>
    </citation>
    <scope>NUCLEOTIDE SEQUENCE [LARGE SCALE GENOMIC DNA]</scope>
    <source>
        <strain evidence="7">NA</strain>
    </source>
</reference>
<evidence type="ECO:0000256" key="3">
    <source>
        <dbReference type="ARBA" id="ARBA00022989"/>
    </source>
</evidence>
<evidence type="ECO:0000313" key="7">
    <source>
        <dbReference type="Proteomes" id="UP000004810"/>
    </source>
</evidence>
<keyword evidence="3" id="KW-1133">Transmembrane helix</keyword>
<dbReference type="AlphaFoldDB" id="J9E9N3"/>
<feature type="non-terminal residue" evidence="6">
    <location>
        <position position="50"/>
    </location>
</feature>
<gene>
    <name evidence="6" type="ORF">WUBG_17024</name>
</gene>
<comment type="caution">
    <text evidence="6">The sequence shown here is derived from an EMBL/GenBank/DDBJ whole genome shotgun (WGS) entry which is preliminary data.</text>
</comment>
<dbReference type="PANTHER" id="PTHR11827:SF103">
    <property type="entry name" value="SODIUM CHLORIDE COTRANSPORTER 69, ISOFORM E"/>
    <property type="match status" value="1"/>
</dbReference>
<evidence type="ECO:0000259" key="5">
    <source>
        <dbReference type="Pfam" id="PF03522"/>
    </source>
</evidence>
<dbReference type="InterPro" id="IPR004842">
    <property type="entry name" value="SLC12A_fam"/>
</dbReference>
<dbReference type="GO" id="GO:0055075">
    <property type="term" value="P:potassium ion homeostasis"/>
    <property type="evidence" value="ECO:0007669"/>
    <property type="project" value="TreeGrafter"/>
</dbReference>
<dbReference type="InterPro" id="IPR018491">
    <property type="entry name" value="SLC12_C"/>
</dbReference>
<dbReference type="GO" id="GO:0055064">
    <property type="term" value="P:chloride ion homeostasis"/>
    <property type="evidence" value="ECO:0007669"/>
    <property type="project" value="TreeGrafter"/>
</dbReference>
<dbReference type="GO" id="GO:0055078">
    <property type="term" value="P:sodium ion homeostasis"/>
    <property type="evidence" value="ECO:0007669"/>
    <property type="project" value="TreeGrafter"/>
</dbReference>
<evidence type="ECO:0000256" key="2">
    <source>
        <dbReference type="ARBA" id="ARBA00022692"/>
    </source>
</evidence>
<dbReference type="PANTHER" id="PTHR11827">
    <property type="entry name" value="SOLUTE CARRIER FAMILY 12, CATION COTRANSPORTERS"/>
    <property type="match status" value="1"/>
</dbReference>
<evidence type="ECO:0000256" key="1">
    <source>
        <dbReference type="ARBA" id="ARBA00004141"/>
    </source>
</evidence>